<dbReference type="Proteomes" id="UP001590950">
    <property type="component" value="Unassembled WGS sequence"/>
</dbReference>
<organism evidence="1 2">
    <name type="scientific">Stereocaulon virgatum</name>
    <dbReference type="NCBI Taxonomy" id="373712"/>
    <lineage>
        <taxon>Eukaryota</taxon>
        <taxon>Fungi</taxon>
        <taxon>Dikarya</taxon>
        <taxon>Ascomycota</taxon>
        <taxon>Pezizomycotina</taxon>
        <taxon>Lecanoromycetes</taxon>
        <taxon>OSLEUM clade</taxon>
        <taxon>Lecanoromycetidae</taxon>
        <taxon>Lecanorales</taxon>
        <taxon>Lecanorineae</taxon>
        <taxon>Stereocaulaceae</taxon>
        <taxon>Stereocaulon</taxon>
    </lineage>
</organism>
<comment type="caution">
    <text evidence="1">The sequence shown here is derived from an EMBL/GenBank/DDBJ whole genome shotgun (WGS) entry which is preliminary data.</text>
</comment>
<name>A0ABR4A1N7_9LECA</name>
<sequence length="306" mass="33702">MVYYVGVNFGPKYIDLGLAPNEDATPIYKWVKGTKEYRILLQEAPSINYRTNIVHQIIDTTLPPYSTEDRLPQLNRLFAKVLRKIHAECKLITELIEAIKTSLLCEKGNQIAVLGSARSFVMGNSDDKKYHKLLIEYTESALSFMIIQGGGRVVAHQYLPGEGLKGSILAGFWRDFRGPNPKSRAHKLLSAFIASATTATNGTILNTPGISSATANMSVRGFAPQATSLVPHELIKGFHLSTNYSEKELCSSLWACALDDLPHMGLKSAKVRSIPAARGALFATWELEKEHKKEVGQSLGKSIVTN</sequence>
<reference evidence="1 2" key="1">
    <citation type="submission" date="2024-09" db="EMBL/GenBank/DDBJ databases">
        <title>Rethinking Asexuality: The Enigmatic Case of Functional Sexual Genes in Lepraria (Stereocaulaceae).</title>
        <authorList>
            <person name="Doellman M."/>
            <person name="Sun Y."/>
            <person name="Barcenas-Pena A."/>
            <person name="Lumbsch H.T."/>
            <person name="Grewe F."/>
        </authorList>
    </citation>
    <scope>NUCLEOTIDE SEQUENCE [LARGE SCALE GENOMIC DNA]</scope>
    <source>
        <strain evidence="1 2">Mercado 3170</strain>
    </source>
</reference>
<protein>
    <submittedName>
        <fullName evidence="1">Uncharacterized protein</fullName>
    </submittedName>
</protein>
<dbReference type="EMBL" id="JBEFKJ010000030">
    <property type="protein sequence ID" value="KAL2038674.1"/>
    <property type="molecule type" value="Genomic_DNA"/>
</dbReference>
<proteinExistence type="predicted"/>
<evidence type="ECO:0000313" key="1">
    <source>
        <dbReference type="EMBL" id="KAL2038674.1"/>
    </source>
</evidence>
<keyword evidence="2" id="KW-1185">Reference proteome</keyword>
<evidence type="ECO:0000313" key="2">
    <source>
        <dbReference type="Proteomes" id="UP001590950"/>
    </source>
</evidence>
<accession>A0ABR4A1N7</accession>
<gene>
    <name evidence="1" type="ORF">N7G274_008432</name>
</gene>